<feature type="transmembrane region" description="Helical" evidence="5">
    <location>
        <begin position="115"/>
        <end position="137"/>
    </location>
</feature>
<organism evidence="7 8">
    <name type="scientific">Sinanodonta woodiana</name>
    <name type="common">Chinese pond mussel</name>
    <name type="synonym">Anodonta woodiana</name>
    <dbReference type="NCBI Taxonomy" id="1069815"/>
    <lineage>
        <taxon>Eukaryota</taxon>
        <taxon>Metazoa</taxon>
        <taxon>Spiralia</taxon>
        <taxon>Lophotrochozoa</taxon>
        <taxon>Mollusca</taxon>
        <taxon>Bivalvia</taxon>
        <taxon>Autobranchia</taxon>
        <taxon>Heteroconchia</taxon>
        <taxon>Palaeoheterodonta</taxon>
        <taxon>Unionida</taxon>
        <taxon>Unionoidea</taxon>
        <taxon>Unionidae</taxon>
        <taxon>Unioninae</taxon>
        <taxon>Sinanodonta</taxon>
    </lineage>
</organism>
<comment type="caution">
    <text evidence="7">The sequence shown here is derived from an EMBL/GenBank/DDBJ whole genome shotgun (WGS) entry which is preliminary data.</text>
</comment>
<evidence type="ECO:0000256" key="1">
    <source>
        <dbReference type="ARBA" id="ARBA00004370"/>
    </source>
</evidence>
<dbReference type="PANTHER" id="PTHR11863">
    <property type="entry name" value="STEROL DESATURASE"/>
    <property type="match status" value="1"/>
</dbReference>
<name>A0ABD3VZ30_SINWO</name>
<evidence type="ECO:0000259" key="6">
    <source>
        <dbReference type="Pfam" id="PF04116"/>
    </source>
</evidence>
<keyword evidence="3 5" id="KW-1133">Transmembrane helix</keyword>
<dbReference type="InterPro" id="IPR050307">
    <property type="entry name" value="Sterol_Desaturase_Related"/>
</dbReference>
<dbReference type="GO" id="GO:0016020">
    <property type="term" value="C:membrane"/>
    <property type="evidence" value="ECO:0007669"/>
    <property type="project" value="UniProtKB-SubCell"/>
</dbReference>
<feature type="domain" description="Fatty acid hydroxylase" evidence="6">
    <location>
        <begin position="162"/>
        <end position="296"/>
    </location>
</feature>
<evidence type="ECO:0000256" key="3">
    <source>
        <dbReference type="ARBA" id="ARBA00022989"/>
    </source>
</evidence>
<dbReference type="AlphaFoldDB" id="A0ABD3VZ30"/>
<protein>
    <recommendedName>
        <fullName evidence="6">Fatty acid hydroxylase domain-containing protein</fullName>
    </recommendedName>
</protein>
<dbReference type="EMBL" id="JBJQND010000009">
    <property type="protein sequence ID" value="KAL3866411.1"/>
    <property type="molecule type" value="Genomic_DNA"/>
</dbReference>
<proteinExistence type="predicted"/>
<dbReference type="Pfam" id="PF04116">
    <property type="entry name" value="FA_hydroxylase"/>
    <property type="match status" value="1"/>
</dbReference>
<evidence type="ECO:0000313" key="7">
    <source>
        <dbReference type="EMBL" id="KAL3866411.1"/>
    </source>
</evidence>
<feature type="transmembrane region" description="Helical" evidence="5">
    <location>
        <begin position="157"/>
        <end position="175"/>
    </location>
</feature>
<evidence type="ECO:0000256" key="5">
    <source>
        <dbReference type="SAM" id="Phobius"/>
    </source>
</evidence>
<evidence type="ECO:0000256" key="4">
    <source>
        <dbReference type="ARBA" id="ARBA00023136"/>
    </source>
</evidence>
<dbReference type="Proteomes" id="UP001634394">
    <property type="component" value="Unassembled WGS sequence"/>
</dbReference>
<evidence type="ECO:0000313" key="8">
    <source>
        <dbReference type="Proteomes" id="UP001634394"/>
    </source>
</evidence>
<accession>A0ABD3VZ30</accession>
<reference evidence="7 8" key="1">
    <citation type="submission" date="2024-11" db="EMBL/GenBank/DDBJ databases">
        <title>Chromosome-level genome assembly of the freshwater bivalve Anodonta woodiana.</title>
        <authorList>
            <person name="Chen X."/>
        </authorList>
    </citation>
    <scope>NUCLEOTIDE SEQUENCE [LARGE SCALE GENOMIC DNA]</scope>
    <source>
        <strain evidence="7">MN2024</strain>
        <tissue evidence="7">Gills</tissue>
    </source>
</reference>
<keyword evidence="2 5" id="KW-0812">Transmembrane</keyword>
<sequence length="325" mass="38395">MSIDINSLFHDLINALKLNLTGTELVSADEYLSKTRLENASGSGGEREHRILQPLWDLRLGREEYLRSPLFPVVLSVVFYFSFCTPFMIVDLFGRKWNWIQKFKIQNNLDVTWAQVYDTLSLTFWNHVLYILPAAIAQLVWTPPTPLPEIAPTLFEFIWQQVACLVIFDLQYYVWHWSHHRIRFLYKTIHGVHHRYHSPFCWVTQYLHPWELITVGFLTTTNSWFFNCHCLTTWSYMLLSIVVSVEAHIGFDFPFCMNNWFPFGLVGGAPKHDMHHLKPMTNFQPFFNHWDKLFNTFCPAMKAGGVKPPNLLEYERKQREAKKMN</sequence>
<comment type="subcellular location">
    <subcellularLocation>
        <location evidence="1">Membrane</location>
    </subcellularLocation>
</comment>
<keyword evidence="8" id="KW-1185">Reference proteome</keyword>
<dbReference type="InterPro" id="IPR006694">
    <property type="entry name" value="Fatty_acid_hydroxylase"/>
</dbReference>
<evidence type="ECO:0000256" key="2">
    <source>
        <dbReference type="ARBA" id="ARBA00022692"/>
    </source>
</evidence>
<gene>
    <name evidence="7" type="ORF">ACJMK2_043712</name>
</gene>
<keyword evidence="4 5" id="KW-0472">Membrane</keyword>
<feature type="transmembrane region" description="Helical" evidence="5">
    <location>
        <begin position="70"/>
        <end position="94"/>
    </location>
</feature>